<evidence type="ECO:0000256" key="1">
    <source>
        <dbReference type="SAM" id="MobiDB-lite"/>
    </source>
</evidence>
<keyword evidence="2" id="KW-0472">Membrane</keyword>
<keyword evidence="2" id="KW-0812">Transmembrane</keyword>
<proteinExistence type="predicted"/>
<keyword evidence="2" id="KW-1133">Transmembrane helix</keyword>
<sequence length="227" mass="23481">MVSPDPWTRARARAVAWPSMSEVSRGKGKGGGRNSEKKEVAAAKGSSAASSKGGSASKGSAGKGGGSAGQGETKGRPGGKSEGNVGKSRGKGKSAKGKPSPTELPKVDWEWPTNEAGHPAFAWPPQDPAWWAALASQLPAAWGTGAWGGTSFPEDEAAAKKDEKDVKANLNEEATDKSGAVVPAGKDAKDVTDNLFTTQLLWLLLLLLLFTTPLLSGVTEKLFTPRC</sequence>
<dbReference type="Proteomes" id="UP000626109">
    <property type="component" value="Unassembled WGS sequence"/>
</dbReference>
<evidence type="ECO:0000313" key="4">
    <source>
        <dbReference type="Proteomes" id="UP000626109"/>
    </source>
</evidence>
<accession>A0A813KZJ5</accession>
<dbReference type="AlphaFoldDB" id="A0A813KZJ5"/>
<dbReference type="EMBL" id="CAJNNW010032985">
    <property type="protein sequence ID" value="CAE8716554.1"/>
    <property type="molecule type" value="Genomic_DNA"/>
</dbReference>
<reference evidence="3" key="1">
    <citation type="submission" date="2021-02" db="EMBL/GenBank/DDBJ databases">
        <authorList>
            <person name="Dougan E. K."/>
            <person name="Rhodes N."/>
            <person name="Thang M."/>
            <person name="Chan C."/>
        </authorList>
    </citation>
    <scope>NUCLEOTIDE SEQUENCE</scope>
</reference>
<comment type="caution">
    <text evidence="3">The sequence shown here is derived from an EMBL/GenBank/DDBJ whole genome shotgun (WGS) entry which is preliminary data.</text>
</comment>
<evidence type="ECO:0000313" key="3">
    <source>
        <dbReference type="EMBL" id="CAE8716554.1"/>
    </source>
</evidence>
<feature type="transmembrane region" description="Helical" evidence="2">
    <location>
        <begin position="200"/>
        <end position="218"/>
    </location>
</feature>
<feature type="region of interest" description="Disordered" evidence="1">
    <location>
        <begin position="1"/>
        <end position="124"/>
    </location>
</feature>
<evidence type="ECO:0000256" key="2">
    <source>
        <dbReference type="SAM" id="Phobius"/>
    </source>
</evidence>
<organism evidence="3 4">
    <name type="scientific">Polarella glacialis</name>
    <name type="common">Dinoflagellate</name>
    <dbReference type="NCBI Taxonomy" id="89957"/>
    <lineage>
        <taxon>Eukaryota</taxon>
        <taxon>Sar</taxon>
        <taxon>Alveolata</taxon>
        <taxon>Dinophyceae</taxon>
        <taxon>Suessiales</taxon>
        <taxon>Suessiaceae</taxon>
        <taxon>Polarella</taxon>
    </lineage>
</organism>
<protein>
    <submittedName>
        <fullName evidence="3">Uncharacterized protein</fullName>
    </submittedName>
</protein>
<name>A0A813KZJ5_POLGL</name>
<feature type="compositionally biased region" description="Low complexity" evidence="1">
    <location>
        <begin position="42"/>
        <end position="60"/>
    </location>
</feature>
<gene>
    <name evidence="3" type="ORF">PGLA2088_LOCUS39098</name>
</gene>